<dbReference type="PANTHER" id="PTHR43741:SF7">
    <property type="entry name" value="FMN-DEPENDENT NADH:QUINONE OXIDOREDUCTASE"/>
    <property type="match status" value="1"/>
</dbReference>
<dbReference type="InterPro" id="IPR003680">
    <property type="entry name" value="Flavodoxin_fold"/>
</dbReference>
<evidence type="ECO:0000256" key="6">
    <source>
        <dbReference type="HAMAP-Rule" id="MF_01216"/>
    </source>
</evidence>
<evidence type="ECO:0000256" key="5">
    <source>
        <dbReference type="ARBA" id="ARBA00048542"/>
    </source>
</evidence>
<comment type="subunit">
    <text evidence="6">Homodimer.</text>
</comment>
<comment type="similarity">
    <text evidence="6">Belongs to the azoreductase type 1 family.</text>
</comment>
<dbReference type="Gene3D" id="3.40.50.360">
    <property type="match status" value="1"/>
</dbReference>
<comment type="function">
    <text evidence="6">Quinone reductase that provides resistance to thiol-specific stress caused by electrophilic quinones.</text>
</comment>
<dbReference type="HAMAP" id="MF_01216">
    <property type="entry name" value="Azoreductase_type1"/>
    <property type="match status" value="1"/>
</dbReference>
<dbReference type="EC" id="1.6.5.-" evidence="6"/>
<dbReference type="EMBL" id="AYZB01000003">
    <property type="protein sequence ID" value="KRM24184.1"/>
    <property type="molecule type" value="Genomic_DNA"/>
</dbReference>
<comment type="caution">
    <text evidence="8">The sequence shown here is derived from an EMBL/GenBank/DDBJ whole genome shotgun (WGS) entry which is preliminary data.</text>
</comment>
<evidence type="ECO:0000256" key="4">
    <source>
        <dbReference type="ARBA" id="ARBA00023027"/>
    </source>
</evidence>
<evidence type="ECO:0000313" key="9">
    <source>
        <dbReference type="Proteomes" id="UP000050823"/>
    </source>
</evidence>
<keyword evidence="3 6" id="KW-0560">Oxidoreductase</keyword>
<dbReference type="InterPro" id="IPR029039">
    <property type="entry name" value="Flavoprotein-like_sf"/>
</dbReference>
<dbReference type="RefSeq" id="WP_057907572.1">
    <property type="nucleotide sequence ID" value="NZ_AYZB01000003.1"/>
</dbReference>
<comment type="cofactor">
    <cofactor evidence="6">
        <name>FMN</name>
        <dbReference type="ChEBI" id="CHEBI:58210"/>
    </cofactor>
    <text evidence="6">Binds 1 FMN per subunit.</text>
</comment>
<dbReference type="InterPro" id="IPR023048">
    <property type="entry name" value="NADH:quinone_OxRdtase_FMN_depd"/>
</dbReference>
<evidence type="ECO:0000259" key="7">
    <source>
        <dbReference type="Pfam" id="PF02525"/>
    </source>
</evidence>
<keyword evidence="1 6" id="KW-0285">Flavoprotein</keyword>
<dbReference type="Pfam" id="PF02525">
    <property type="entry name" value="Flavodoxin_2"/>
    <property type="match status" value="1"/>
</dbReference>
<evidence type="ECO:0000256" key="1">
    <source>
        <dbReference type="ARBA" id="ARBA00022630"/>
    </source>
</evidence>
<keyword evidence="4 6" id="KW-0520">NAD</keyword>
<dbReference type="PANTHER" id="PTHR43741">
    <property type="entry name" value="FMN-DEPENDENT NADH-AZOREDUCTASE 1"/>
    <property type="match status" value="1"/>
</dbReference>
<dbReference type="AlphaFoldDB" id="A0AA89I2A1"/>
<reference evidence="8 9" key="1">
    <citation type="journal article" date="2015" name="Genome Announc.">
        <title>Expanding the biotechnology potential of lactobacilli through comparative genomics of 213 strains and associated genera.</title>
        <authorList>
            <person name="Sun Z."/>
            <person name="Harris H.M."/>
            <person name="McCann A."/>
            <person name="Guo C."/>
            <person name="Argimon S."/>
            <person name="Zhang W."/>
            <person name="Yang X."/>
            <person name="Jeffery I.B."/>
            <person name="Cooney J.C."/>
            <person name="Kagawa T.F."/>
            <person name="Liu W."/>
            <person name="Song Y."/>
            <person name="Salvetti E."/>
            <person name="Wrobel A."/>
            <person name="Rasinkangas P."/>
            <person name="Parkhill J."/>
            <person name="Rea M.C."/>
            <person name="O'Sullivan O."/>
            <person name="Ritari J."/>
            <person name="Douillard F.P."/>
            <person name="Paul Ross R."/>
            <person name="Yang R."/>
            <person name="Briner A.E."/>
            <person name="Felis G.E."/>
            <person name="de Vos W.M."/>
            <person name="Barrangou R."/>
            <person name="Klaenhammer T.R."/>
            <person name="Caufield P.W."/>
            <person name="Cui Y."/>
            <person name="Zhang H."/>
            <person name="O'Toole P.W."/>
        </authorList>
    </citation>
    <scope>NUCLEOTIDE SEQUENCE [LARGE SCALE GENOMIC DNA]</scope>
    <source>
        <strain evidence="8 9">DSM 20719</strain>
    </source>
</reference>
<feature type="domain" description="Flavodoxin-like fold" evidence="7">
    <location>
        <begin position="2"/>
        <end position="201"/>
    </location>
</feature>
<keyword evidence="2 6" id="KW-0288">FMN</keyword>
<comment type="catalytic activity">
    <reaction evidence="6">
        <text>2 a quinone + NADH + H(+) = 2 a 1,4-benzosemiquinone + NAD(+)</text>
        <dbReference type="Rhea" id="RHEA:65952"/>
        <dbReference type="ChEBI" id="CHEBI:15378"/>
        <dbReference type="ChEBI" id="CHEBI:57540"/>
        <dbReference type="ChEBI" id="CHEBI:57945"/>
        <dbReference type="ChEBI" id="CHEBI:132124"/>
        <dbReference type="ChEBI" id="CHEBI:134225"/>
    </reaction>
</comment>
<dbReference type="EC" id="1.7.1.17" evidence="6"/>
<accession>A0AA89I2A1</accession>
<comment type="caution">
    <text evidence="6">Lacks conserved residue(s) required for the propagation of feature annotation.</text>
</comment>
<proteinExistence type="inferred from homology"/>
<sequence>MSKVLVVKAHPLTAEHSRTITVLNQFMQVYQANHPADEISWLDLYQADIPEIDQDLLCAWTALKAGQPVTELRITQQVKLEQFNHYTDQYIATEKFVIANPLWNLNVPTKLKAWLDTVMVAGKTFKYTETAAEPLVIGKRAVHIQSAGGVYAGTDFASQYVKAILGFAGVDEVLPVSIEGADHSPEEAPAIMKAAMASASQLARHF</sequence>
<comment type="function">
    <text evidence="6">Also exhibits azoreductase activity. Catalyzes the reductive cleavage of the azo bond in aromatic azo compounds to the corresponding amines.</text>
</comment>
<comment type="catalytic activity">
    <reaction evidence="5">
        <text>N,N-dimethyl-1,4-phenylenediamine + anthranilate + 2 NAD(+) = 2-(4-dimethylaminophenyl)diazenylbenzoate + 2 NADH + 2 H(+)</text>
        <dbReference type="Rhea" id="RHEA:55872"/>
        <dbReference type="ChEBI" id="CHEBI:15378"/>
        <dbReference type="ChEBI" id="CHEBI:15783"/>
        <dbReference type="ChEBI" id="CHEBI:16567"/>
        <dbReference type="ChEBI" id="CHEBI:57540"/>
        <dbReference type="ChEBI" id="CHEBI:57945"/>
        <dbReference type="ChEBI" id="CHEBI:71579"/>
        <dbReference type="EC" id="1.7.1.17"/>
    </reaction>
    <physiologicalReaction direction="right-to-left" evidence="5">
        <dbReference type="Rhea" id="RHEA:55874"/>
    </physiologicalReaction>
</comment>
<gene>
    <name evidence="6" type="primary">azoR</name>
    <name evidence="8" type="ORF">FC90_GL000660</name>
</gene>
<feature type="binding site" evidence="6">
    <location>
        <begin position="146"/>
        <end position="149"/>
    </location>
    <ligand>
        <name>FMN</name>
        <dbReference type="ChEBI" id="CHEBI:58210"/>
    </ligand>
</feature>
<dbReference type="SUPFAM" id="SSF52218">
    <property type="entry name" value="Flavoproteins"/>
    <property type="match status" value="1"/>
</dbReference>
<name>A0AA89I2A1_9LACO</name>
<dbReference type="GO" id="GO:0016655">
    <property type="term" value="F:oxidoreductase activity, acting on NAD(P)H, quinone or similar compound as acceptor"/>
    <property type="evidence" value="ECO:0007669"/>
    <property type="project" value="InterPro"/>
</dbReference>
<dbReference type="GO" id="GO:0016652">
    <property type="term" value="F:oxidoreductase activity, acting on NAD(P)H as acceptor"/>
    <property type="evidence" value="ECO:0007669"/>
    <property type="project" value="UniProtKB-UniRule"/>
</dbReference>
<evidence type="ECO:0000313" key="8">
    <source>
        <dbReference type="EMBL" id="KRM24184.1"/>
    </source>
</evidence>
<evidence type="ECO:0000256" key="2">
    <source>
        <dbReference type="ARBA" id="ARBA00022643"/>
    </source>
</evidence>
<dbReference type="Proteomes" id="UP000050823">
    <property type="component" value="Unassembled WGS sequence"/>
</dbReference>
<dbReference type="GO" id="GO:0009055">
    <property type="term" value="F:electron transfer activity"/>
    <property type="evidence" value="ECO:0007669"/>
    <property type="project" value="UniProtKB-UniRule"/>
</dbReference>
<protein>
    <recommendedName>
        <fullName evidence="6">FMN dependent NADH:quinone oxidoreductase</fullName>
        <ecNumber evidence="6">1.6.5.-</ecNumber>
    </recommendedName>
    <alternativeName>
        <fullName evidence="6">Azo-dye reductase</fullName>
    </alternativeName>
    <alternativeName>
        <fullName evidence="6">FMN-dependent NADH-azo compound oxidoreductase</fullName>
    </alternativeName>
    <alternativeName>
        <fullName evidence="6">FMN-dependent NADH-azoreductase</fullName>
        <ecNumber evidence="6">1.7.1.17</ecNumber>
    </alternativeName>
</protein>
<dbReference type="GO" id="GO:0010181">
    <property type="term" value="F:FMN binding"/>
    <property type="evidence" value="ECO:0007669"/>
    <property type="project" value="UniProtKB-UniRule"/>
</dbReference>
<organism evidence="8 9">
    <name type="scientific">Latilactobacillus graminis DSM 20719</name>
    <dbReference type="NCBI Taxonomy" id="1423752"/>
    <lineage>
        <taxon>Bacteria</taxon>
        <taxon>Bacillati</taxon>
        <taxon>Bacillota</taxon>
        <taxon>Bacilli</taxon>
        <taxon>Lactobacillales</taxon>
        <taxon>Lactobacillaceae</taxon>
        <taxon>Latilactobacillus</taxon>
    </lineage>
</organism>
<evidence type="ECO:0000256" key="3">
    <source>
        <dbReference type="ARBA" id="ARBA00023002"/>
    </source>
</evidence>
<dbReference type="InterPro" id="IPR050104">
    <property type="entry name" value="FMN-dep_NADH:Q_OxRdtase_AzoR1"/>
</dbReference>